<name>A0AAW2GWJ9_9HYME</name>
<organism evidence="1 2">
    <name type="scientific">Cardiocondyla obscurior</name>
    <dbReference type="NCBI Taxonomy" id="286306"/>
    <lineage>
        <taxon>Eukaryota</taxon>
        <taxon>Metazoa</taxon>
        <taxon>Ecdysozoa</taxon>
        <taxon>Arthropoda</taxon>
        <taxon>Hexapoda</taxon>
        <taxon>Insecta</taxon>
        <taxon>Pterygota</taxon>
        <taxon>Neoptera</taxon>
        <taxon>Endopterygota</taxon>
        <taxon>Hymenoptera</taxon>
        <taxon>Apocrita</taxon>
        <taxon>Aculeata</taxon>
        <taxon>Formicoidea</taxon>
        <taxon>Formicidae</taxon>
        <taxon>Myrmicinae</taxon>
        <taxon>Cardiocondyla</taxon>
    </lineage>
</organism>
<evidence type="ECO:0000313" key="1">
    <source>
        <dbReference type="EMBL" id="KAL0131586.1"/>
    </source>
</evidence>
<accession>A0AAW2GWJ9</accession>
<keyword evidence="2" id="KW-1185">Reference proteome</keyword>
<comment type="caution">
    <text evidence="1">The sequence shown here is derived from an EMBL/GenBank/DDBJ whole genome shotgun (WGS) entry which is preliminary data.</text>
</comment>
<gene>
    <name evidence="1" type="ORF">PUN28_002844</name>
</gene>
<protein>
    <submittedName>
        <fullName evidence="1">Uncharacterized protein</fullName>
    </submittedName>
</protein>
<dbReference type="Proteomes" id="UP001430953">
    <property type="component" value="Unassembled WGS sequence"/>
</dbReference>
<reference evidence="1 2" key="1">
    <citation type="submission" date="2023-03" db="EMBL/GenBank/DDBJ databases">
        <title>High recombination rates correlate with genetic variation in Cardiocondyla obscurior ants.</title>
        <authorList>
            <person name="Errbii M."/>
        </authorList>
    </citation>
    <scope>NUCLEOTIDE SEQUENCE [LARGE SCALE GENOMIC DNA]</scope>
    <source>
        <strain evidence="1">Alpha-2009</strain>
        <tissue evidence="1">Whole body</tissue>
    </source>
</reference>
<sequence>MFSCIILITYKTKTVVPPSGRDRTTNAISVSREPSRKRIRDVVARCSLLYYEASHASFSISHITRSMLKAR</sequence>
<dbReference type="AlphaFoldDB" id="A0AAW2GWJ9"/>
<proteinExistence type="predicted"/>
<dbReference type="EMBL" id="JADYXP020000002">
    <property type="protein sequence ID" value="KAL0131586.1"/>
    <property type="molecule type" value="Genomic_DNA"/>
</dbReference>
<evidence type="ECO:0000313" key="2">
    <source>
        <dbReference type="Proteomes" id="UP001430953"/>
    </source>
</evidence>